<proteinExistence type="inferred from homology"/>
<dbReference type="InterPro" id="IPR016667">
    <property type="entry name" value="Caps_polysacc_synth_CpsB/CapC"/>
</dbReference>
<evidence type="ECO:0000256" key="4">
    <source>
        <dbReference type="ARBA" id="ARBA00051722"/>
    </source>
</evidence>
<dbReference type="InterPro" id="IPR016195">
    <property type="entry name" value="Pol/histidinol_Pase-like"/>
</dbReference>
<evidence type="ECO:0000256" key="2">
    <source>
        <dbReference type="ARBA" id="ARBA00013064"/>
    </source>
</evidence>
<comment type="similarity">
    <text evidence="1">Belongs to the metallo-dependent hydrolases superfamily. CpsB/CapC family.</text>
</comment>
<comment type="caution">
    <text evidence="5">The sequence shown here is derived from an EMBL/GenBank/DDBJ whole genome shotgun (WGS) entry which is preliminary data.</text>
</comment>
<organism evidence="5 6">
    <name type="scientific">Parabacteroides merdae</name>
    <dbReference type="NCBI Taxonomy" id="46503"/>
    <lineage>
        <taxon>Bacteria</taxon>
        <taxon>Pseudomonadati</taxon>
        <taxon>Bacteroidota</taxon>
        <taxon>Bacteroidia</taxon>
        <taxon>Bacteroidales</taxon>
        <taxon>Tannerellaceae</taxon>
        <taxon>Parabacteroides</taxon>
    </lineage>
</organism>
<evidence type="ECO:0000313" key="5">
    <source>
        <dbReference type="EMBL" id="MTU39369.1"/>
    </source>
</evidence>
<dbReference type="PANTHER" id="PTHR39181">
    <property type="entry name" value="TYROSINE-PROTEIN PHOSPHATASE YWQE"/>
    <property type="match status" value="1"/>
</dbReference>
<comment type="catalytic activity">
    <reaction evidence="4">
        <text>O-phospho-L-tyrosyl-[protein] + H2O = L-tyrosyl-[protein] + phosphate</text>
        <dbReference type="Rhea" id="RHEA:10684"/>
        <dbReference type="Rhea" id="RHEA-COMP:10136"/>
        <dbReference type="Rhea" id="RHEA-COMP:20101"/>
        <dbReference type="ChEBI" id="CHEBI:15377"/>
        <dbReference type="ChEBI" id="CHEBI:43474"/>
        <dbReference type="ChEBI" id="CHEBI:46858"/>
        <dbReference type="ChEBI" id="CHEBI:61978"/>
        <dbReference type="EC" id="3.1.3.48"/>
    </reaction>
</comment>
<evidence type="ECO:0000256" key="3">
    <source>
        <dbReference type="ARBA" id="ARBA00022801"/>
    </source>
</evidence>
<dbReference type="SUPFAM" id="SSF89550">
    <property type="entry name" value="PHP domain-like"/>
    <property type="match status" value="1"/>
</dbReference>
<evidence type="ECO:0000313" key="6">
    <source>
        <dbReference type="Proteomes" id="UP000434916"/>
    </source>
</evidence>
<reference evidence="5 6" key="1">
    <citation type="journal article" date="2019" name="Nat. Med.">
        <title>A library of human gut bacterial isolates paired with longitudinal multiomics data enables mechanistic microbiome research.</title>
        <authorList>
            <person name="Poyet M."/>
            <person name="Groussin M."/>
            <person name="Gibbons S.M."/>
            <person name="Avila-Pacheco J."/>
            <person name="Jiang X."/>
            <person name="Kearney S.M."/>
            <person name="Perrotta A.R."/>
            <person name="Berdy B."/>
            <person name="Zhao S."/>
            <person name="Lieberman T.D."/>
            <person name="Swanson P.K."/>
            <person name="Smith M."/>
            <person name="Roesemann S."/>
            <person name="Alexander J.E."/>
            <person name="Rich S.A."/>
            <person name="Livny J."/>
            <person name="Vlamakis H."/>
            <person name="Clish C."/>
            <person name="Bullock K."/>
            <person name="Deik A."/>
            <person name="Scott J."/>
            <person name="Pierce K.A."/>
            <person name="Xavier R.J."/>
            <person name="Alm E.J."/>
        </authorList>
    </citation>
    <scope>NUCLEOTIDE SEQUENCE [LARGE SCALE GENOMIC DNA]</scope>
    <source>
        <strain evidence="5 6">BIOML-A29</strain>
    </source>
</reference>
<accession>A0ABW9S9A3</accession>
<dbReference type="Gene3D" id="3.20.20.140">
    <property type="entry name" value="Metal-dependent hydrolases"/>
    <property type="match status" value="1"/>
</dbReference>
<dbReference type="RefSeq" id="WP_155143748.1">
    <property type="nucleotide sequence ID" value="NZ_JBCHIS010000003.1"/>
</dbReference>
<protein>
    <recommendedName>
        <fullName evidence="2">protein-tyrosine-phosphatase</fullName>
        <ecNumber evidence="2">3.1.3.48</ecNumber>
    </recommendedName>
</protein>
<keyword evidence="3" id="KW-0378">Hydrolase</keyword>
<gene>
    <name evidence="5" type="ORF">GMD82_07695</name>
</gene>
<name>A0ABW9S9A3_9BACT</name>
<evidence type="ECO:0000256" key="1">
    <source>
        <dbReference type="ARBA" id="ARBA00005750"/>
    </source>
</evidence>
<dbReference type="Pfam" id="PF19567">
    <property type="entry name" value="CpsB_CapC"/>
    <property type="match status" value="1"/>
</dbReference>
<keyword evidence="6" id="KW-1185">Reference proteome</keyword>
<dbReference type="PANTHER" id="PTHR39181:SF1">
    <property type="entry name" value="TYROSINE-PROTEIN PHOSPHATASE YWQE"/>
    <property type="match status" value="1"/>
</dbReference>
<dbReference type="EMBL" id="WNCN01000008">
    <property type="protein sequence ID" value="MTU39369.1"/>
    <property type="molecule type" value="Genomic_DNA"/>
</dbReference>
<dbReference type="EC" id="3.1.3.48" evidence="2"/>
<dbReference type="Proteomes" id="UP000434916">
    <property type="component" value="Unassembled WGS sequence"/>
</dbReference>
<sequence>MFSLLFPKKNLIHTDLLKGTADVHSHLLPGVDDGVQSVEDMCAALKAMQSVGVKRVFMTPHVMSDMPGNRRGFLQEHFAKMKELAPEGIELRLAAEYMLDSGFRAQMADGLLTYADRQVLVETSYLSPPPDYLSLLYELRLEGYTPVLAHPERYMYMTEDDYFRLRDKGYKFQLNLFSFAGVYGSRPAKYAAYLMKEGFYDYVGSDLHHPDDYRRNLAHVKLPSKMLDRLRGVLENNRWL</sequence>